<dbReference type="InterPro" id="IPR045759">
    <property type="entry name" value="Ap4A_phos1/2_N"/>
</dbReference>
<evidence type="ECO:0000256" key="1">
    <source>
        <dbReference type="PIRSR" id="PIRSR000846-1"/>
    </source>
</evidence>
<dbReference type="PIRSF" id="PIRSF000846">
    <property type="entry name" value="ATP_adenylyltr"/>
    <property type="match status" value="1"/>
</dbReference>
<feature type="active site" description="Nucleophile" evidence="1">
    <location>
        <position position="151"/>
    </location>
</feature>
<dbReference type="InterPro" id="IPR009163">
    <property type="entry name" value="Ap4A_phos1/2"/>
</dbReference>
<reference evidence="4 5" key="1">
    <citation type="submission" date="2019-03" db="EMBL/GenBank/DDBJ databases">
        <title>Genomic Encyclopedia of Type Strains, Phase IV (KMG-IV): sequencing the most valuable type-strain genomes for metagenomic binning, comparative biology and taxonomic classification.</title>
        <authorList>
            <person name="Goeker M."/>
        </authorList>
    </citation>
    <scope>NUCLEOTIDE SEQUENCE [LARGE SCALE GENOMIC DNA]</scope>
    <source>
        <strain evidence="4 5">DSM 15505</strain>
    </source>
</reference>
<dbReference type="PANTHER" id="PTHR38420">
    <property type="entry name" value="AP-4-A PHOSPHORYLASE II"/>
    <property type="match status" value="1"/>
</dbReference>
<dbReference type="Gene3D" id="3.30.428.70">
    <property type="match status" value="1"/>
</dbReference>
<dbReference type="InterPro" id="IPR019200">
    <property type="entry name" value="ATP_adenylylTrfase_C"/>
</dbReference>
<dbReference type="InterPro" id="IPR043171">
    <property type="entry name" value="Ap4A_phos1/2-like"/>
</dbReference>
<dbReference type="PANTHER" id="PTHR38420:SF1">
    <property type="entry name" value="PUTATIVE (AFU_ORTHOLOGUE AFUA_5G14690)-RELATED"/>
    <property type="match status" value="1"/>
</dbReference>
<name>A0A4R7JIM4_9GAMM</name>
<sequence length="294" mass="32120">MSRILTADTLWPRVREQSGKAAASGALVPLETSVHTLEDQGIPFIVRMAQNLDKKKEASPKPDATPKKDPFLPPYESELYVGDVSATHVGLLNKFCVLENHLLMVRRDYAEQTELLDESDFHALLCGLAAVDGLAFYNGGTDAGASQPHKHLQLVPLPLAPGWTGLPLAPCFPPDTGAVNRVTSSPSLPFPHAITPMPESCLTAPEQGAAQLLARYHALWSALGFRLEGRYQPIPYNLLATREWMWLVPRSRETWEGLGANGLAFAGALMVRDEAEFKTLETFGPMRLLTEVAG</sequence>
<evidence type="ECO:0000259" key="2">
    <source>
        <dbReference type="Pfam" id="PF09830"/>
    </source>
</evidence>
<dbReference type="Pfam" id="PF09830">
    <property type="entry name" value="ATP_transf"/>
    <property type="match status" value="1"/>
</dbReference>
<evidence type="ECO:0000259" key="3">
    <source>
        <dbReference type="Pfam" id="PF19327"/>
    </source>
</evidence>
<dbReference type="GO" id="GO:0005524">
    <property type="term" value="F:ATP binding"/>
    <property type="evidence" value="ECO:0007669"/>
    <property type="project" value="InterPro"/>
</dbReference>
<proteinExistence type="predicted"/>
<accession>A0A4R7JIM4</accession>
<dbReference type="SUPFAM" id="SSF54197">
    <property type="entry name" value="HIT-like"/>
    <property type="match status" value="1"/>
</dbReference>
<dbReference type="GO" id="GO:0009117">
    <property type="term" value="P:nucleotide metabolic process"/>
    <property type="evidence" value="ECO:0007669"/>
    <property type="project" value="InterPro"/>
</dbReference>
<keyword evidence="4" id="KW-0548">Nucleotidyltransferase</keyword>
<dbReference type="GO" id="GO:0003877">
    <property type="term" value="F:ATP:ADP adenylyltransferase activity"/>
    <property type="evidence" value="ECO:0007669"/>
    <property type="project" value="InterPro"/>
</dbReference>
<keyword evidence="4" id="KW-0808">Transferase</keyword>
<dbReference type="EMBL" id="SOAX01000007">
    <property type="protein sequence ID" value="TDT37762.1"/>
    <property type="molecule type" value="Genomic_DNA"/>
</dbReference>
<protein>
    <submittedName>
        <fullName evidence="4">ATP adenylyltransferase</fullName>
    </submittedName>
</protein>
<evidence type="ECO:0000313" key="4">
    <source>
        <dbReference type="EMBL" id="TDT37762.1"/>
    </source>
</evidence>
<dbReference type="Pfam" id="PF19327">
    <property type="entry name" value="Ap4A_phos_N"/>
    <property type="match status" value="1"/>
</dbReference>
<feature type="domain" description="Ap4A phosphorylase 1/2 N-terminal" evidence="3">
    <location>
        <begin position="4"/>
        <end position="172"/>
    </location>
</feature>
<comment type="caution">
    <text evidence="4">The sequence shown here is derived from an EMBL/GenBank/DDBJ whole genome shotgun (WGS) entry which is preliminary data.</text>
</comment>
<dbReference type="OrthoDB" id="421767at2"/>
<gene>
    <name evidence="4" type="ORF">DES49_2722</name>
</gene>
<dbReference type="InterPro" id="IPR036265">
    <property type="entry name" value="HIT-like_sf"/>
</dbReference>
<dbReference type="Proteomes" id="UP000295830">
    <property type="component" value="Unassembled WGS sequence"/>
</dbReference>
<dbReference type="RefSeq" id="WP_133736957.1">
    <property type="nucleotide sequence ID" value="NZ_SOAX01000007.1"/>
</dbReference>
<organism evidence="4 5">
    <name type="scientific">Halospina denitrificans</name>
    <dbReference type="NCBI Taxonomy" id="332522"/>
    <lineage>
        <taxon>Bacteria</taxon>
        <taxon>Pseudomonadati</taxon>
        <taxon>Pseudomonadota</taxon>
        <taxon>Gammaproteobacteria</taxon>
        <taxon>Halospina</taxon>
    </lineage>
</organism>
<feature type="domain" description="ATP adenylyltransferase C-terminal" evidence="2">
    <location>
        <begin position="186"/>
        <end position="293"/>
    </location>
</feature>
<evidence type="ECO:0000313" key="5">
    <source>
        <dbReference type="Proteomes" id="UP000295830"/>
    </source>
</evidence>
<dbReference type="AlphaFoldDB" id="A0A4R7JIM4"/>
<keyword evidence="5" id="KW-1185">Reference proteome</keyword>